<dbReference type="InterPro" id="IPR029063">
    <property type="entry name" value="SAM-dependent_MTases_sf"/>
</dbReference>
<dbReference type="GO" id="GO:0008168">
    <property type="term" value="F:methyltransferase activity"/>
    <property type="evidence" value="ECO:0007669"/>
    <property type="project" value="UniProtKB-KW"/>
</dbReference>
<feature type="domain" description="Helix-turn-helix" evidence="1">
    <location>
        <begin position="6"/>
        <end position="52"/>
    </location>
</feature>
<organism evidence="3 5">
    <name type="scientific">Acetivibrio saccincola</name>
    <dbReference type="NCBI Taxonomy" id="1677857"/>
    <lineage>
        <taxon>Bacteria</taxon>
        <taxon>Bacillati</taxon>
        <taxon>Bacillota</taxon>
        <taxon>Clostridia</taxon>
        <taxon>Eubacteriales</taxon>
        <taxon>Oscillospiraceae</taxon>
        <taxon>Acetivibrio</taxon>
    </lineage>
</organism>
<dbReference type="InterPro" id="IPR010093">
    <property type="entry name" value="SinI_DNA-bd"/>
</dbReference>
<dbReference type="GO" id="GO:0003677">
    <property type="term" value="F:DNA binding"/>
    <property type="evidence" value="ECO:0007669"/>
    <property type="project" value="InterPro"/>
</dbReference>
<evidence type="ECO:0000313" key="4">
    <source>
        <dbReference type="EMBL" id="PQQ66423.1"/>
    </source>
</evidence>
<dbReference type="Pfam" id="PF12728">
    <property type="entry name" value="HTH_17"/>
    <property type="match status" value="1"/>
</dbReference>
<proteinExistence type="predicted"/>
<evidence type="ECO:0000259" key="1">
    <source>
        <dbReference type="Pfam" id="PF12728"/>
    </source>
</evidence>
<dbReference type="GO" id="GO:0032259">
    <property type="term" value="P:methylation"/>
    <property type="evidence" value="ECO:0007669"/>
    <property type="project" value="UniProtKB-KW"/>
</dbReference>
<reference evidence="4 6" key="2">
    <citation type="journal article" date="2018" name="Syst. Appl. Microbiol.">
        <title>Characterization and high-quality draft genome sequence of Herbivorax saccincola A7, an anaerobic, alkaliphilic, thermophilic, cellulolytic, and xylanolytic bacterium.</title>
        <authorList>
            <person name="Aikawa S."/>
            <person name="Baramee S."/>
            <person name="Sermsathanaswadi J."/>
            <person name="Thianheng P."/>
            <person name="Tachaapaikoon C."/>
            <person name="Shikata A."/>
            <person name="Waeonukul R."/>
            <person name="Pason P."/>
            <person name="Ratanakhanokchai K."/>
            <person name="Kosugi A."/>
        </authorList>
    </citation>
    <scope>NUCLEOTIDE SEQUENCE [LARGE SCALE GENOMIC DNA]</scope>
    <source>
        <strain evidence="4 6">A7</strain>
    </source>
</reference>
<evidence type="ECO:0000313" key="5">
    <source>
        <dbReference type="Proteomes" id="UP000233534"/>
    </source>
</evidence>
<dbReference type="EC" id="2.1.1.-" evidence="3"/>
<dbReference type="Proteomes" id="UP000239720">
    <property type="component" value="Unassembled WGS sequence"/>
</dbReference>
<keyword evidence="3" id="KW-0489">Methyltransferase</keyword>
<keyword evidence="3" id="KW-0808">Transferase</keyword>
<accession>A0A2K9E4N6</accession>
<dbReference type="KEGG" id="hsc:HVS_12430"/>
<gene>
    <name evidence="3" type="primary">ycgJ</name>
    <name evidence="4" type="ORF">B9R14_06430</name>
    <name evidence="3" type="ORF">HVS_12430</name>
</gene>
<dbReference type="OrthoDB" id="7365827at2"/>
<evidence type="ECO:0000313" key="3">
    <source>
        <dbReference type="EMBL" id="AUG58359.1"/>
    </source>
</evidence>
<dbReference type="SUPFAM" id="SSF53335">
    <property type="entry name" value="S-adenosyl-L-methionine-dependent methyltransferases"/>
    <property type="match status" value="1"/>
</dbReference>
<dbReference type="RefSeq" id="WP_101302771.1">
    <property type="nucleotide sequence ID" value="NZ_CP025197.1"/>
</dbReference>
<dbReference type="AlphaFoldDB" id="A0A2K9E4N6"/>
<dbReference type="PANTHER" id="PTHR43591">
    <property type="entry name" value="METHYLTRANSFERASE"/>
    <property type="match status" value="1"/>
</dbReference>
<dbReference type="SUPFAM" id="SSF46955">
    <property type="entry name" value="Putative DNA-binding domain"/>
    <property type="match status" value="1"/>
</dbReference>
<dbReference type="Pfam" id="PF13847">
    <property type="entry name" value="Methyltransf_31"/>
    <property type="match status" value="1"/>
</dbReference>
<name>A0A2K9E4N6_9FIRM</name>
<feature type="domain" description="Methyltransferase" evidence="2">
    <location>
        <begin position="100"/>
        <end position="212"/>
    </location>
</feature>
<reference evidence="3 5" key="1">
    <citation type="submission" date="2017-12" db="EMBL/GenBank/DDBJ databases">
        <title>Complete genome sequence of Herbivorax saccincola GGR1, a novel Cellulosome-producing hydrolytic bacterium in a thermophilic biogas plant, established by Illumina and Nanopore MinION sequencing.</title>
        <authorList>
            <person name="Pechtl A."/>
            <person name="Ruckert C."/>
            <person name="Koeck D.E."/>
            <person name="Maus I."/>
            <person name="Winkler A."/>
            <person name="Kalinowski J."/>
            <person name="Puhler A."/>
            <person name="Schwarz W.W."/>
            <person name="Zverlov V.V."/>
            <person name="Schluter A."/>
            <person name="Liebl W."/>
        </authorList>
    </citation>
    <scope>NUCLEOTIDE SEQUENCE [LARGE SCALE GENOMIC DNA]</scope>
    <source>
        <strain evidence="3">GGR1</strain>
        <strain evidence="5">SR1</strain>
    </source>
</reference>
<evidence type="ECO:0000313" key="6">
    <source>
        <dbReference type="Proteomes" id="UP000239720"/>
    </source>
</evidence>
<dbReference type="InterPro" id="IPR009061">
    <property type="entry name" value="DNA-bd_dom_put_sf"/>
</dbReference>
<dbReference type="Proteomes" id="UP000233534">
    <property type="component" value="Chromosome"/>
</dbReference>
<dbReference type="EMBL" id="CP025197">
    <property type="protein sequence ID" value="AUG58359.1"/>
    <property type="molecule type" value="Genomic_DNA"/>
</dbReference>
<keyword evidence="5" id="KW-1185">Reference proteome</keyword>
<dbReference type="EMBL" id="NEMB01000003">
    <property type="protein sequence ID" value="PQQ66423.1"/>
    <property type="molecule type" value="Genomic_DNA"/>
</dbReference>
<dbReference type="Gene3D" id="3.40.50.150">
    <property type="entry name" value="Vaccinia Virus protein VP39"/>
    <property type="match status" value="1"/>
</dbReference>
<evidence type="ECO:0000259" key="2">
    <source>
        <dbReference type="Pfam" id="PF13847"/>
    </source>
</evidence>
<dbReference type="InterPro" id="IPR041657">
    <property type="entry name" value="HTH_17"/>
</dbReference>
<dbReference type="NCBIfam" id="TIGR01764">
    <property type="entry name" value="excise"/>
    <property type="match status" value="1"/>
</dbReference>
<dbReference type="InterPro" id="IPR025714">
    <property type="entry name" value="Methyltranfer_dom"/>
</dbReference>
<dbReference type="CDD" id="cd02440">
    <property type="entry name" value="AdoMet_MTases"/>
    <property type="match status" value="1"/>
</dbReference>
<sequence>MEKEILTLEEAAELFNVSVKTFIKLLKEEKVPARKIGREWRFSRKALIDWLSTGESQYYSASEADTKEYYNKVAPKWEEIRQNYYDESIKDHLLKLGILEKDKTVMDLGAGNGYISIAVAKHVKKVIAVDISEEMIKELKKNAKANGIKNIYAIESDGIDIPVEDEKVNVVCANMYLHHKEEPTLAIKEMRRVLKPGGIVFLCDFYQHKDMELKEKLHDIWLGFDTEKIKKWFLDCGFTDVKITAIKQNEKEKSKAPKAKIFALTAVKNTDF</sequence>
<protein>
    <submittedName>
        <fullName evidence="3">Putative methyltransferase YcgJ</fullName>
        <ecNumber evidence="3">2.1.1.-</ecNumber>
    </submittedName>
</protein>